<keyword evidence="9" id="KW-1003">Cell membrane</keyword>
<evidence type="ECO:0000313" key="12">
    <source>
        <dbReference type="Proteomes" id="UP001219037"/>
    </source>
</evidence>
<evidence type="ECO:0000256" key="4">
    <source>
        <dbReference type="ARBA" id="ARBA00022692"/>
    </source>
</evidence>
<evidence type="ECO:0000256" key="1">
    <source>
        <dbReference type="ARBA" id="ARBA00004141"/>
    </source>
</evidence>
<proteinExistence type="inferred from homology"/>
<evidence type="ECO:0000256" key="8">
    <source>
        <dbReference type="ARBA" id="ARBA00023136"/>
    </source>
</evidence>
<dbReference type="SUPFAM" id="SSF103491">
    <property type="entry name" value="Preprotein translocase SecY subunit"/>
    <property type="match status" value="1"/>
</dbReference>
<reference evidence="11 12" key="1">
    <citation type="submission" date="2023-04" db="EMBL/GenBank/DDBJ databases">
        <title>Funneling lignin-derived compounds into biodiesel using alkali-halophilic Citricoccus sp. P2.</title>
        <authorList>
            <person name="Luo C.-B."/>
        </authorList>
    </citation>
    <scope>NUCLEOTIDE SEQUENCE [LARGE SCALE GENOMIC DNA]</scope>
    <source>
        <strain evidence="11 12">P2</strain>
    </source>
</reference>
<feature type="transmembrane region" description="Helical" evidence="9">
    <location>
        <begin position="214"/>
        <end position="232"/>
    </location>
</feature>
<evidence type="ECO:0000256" key="9">
    <source>
        <dbReference type="HAMAP-Rule" id="MF_01465"/>
    </source>
</evidence>
<keyword evidence="12" id="KW-1185">Reference proteome</keyword>
<feature type="transmembrane region" description="Helical" evidence="9">
    <location>
        <begin position="402"/>
        <end position="420"/>
    </location>
</feature>
<dbReference type="PROSITE" id="PS00756">
    <property type="entry name" value="SECY_2"/>
    <property type="match status" value="1"/>
</dbReference>
<comment type="subcellular location">
    <subcellularLocation>
        <location evidence="9">Cell membrane</location>
        <topology evidence="9">Multi-pass membrane protein</topology>
    </subcellularLocation>
    <subcellularLocation>
        <location evidence="1">Membrane</location>
        <topology evidence="1">Multi-pass membrane protein</topology>
    </subcellularLocation>
</comment>
<dbReference type="InterPro" id="IPR002208">
    <property type="entry name" value="SecY/SEC61-alpha"/>
</dbReference>
<dbReference type="HAMAP" id="MF_01465">
    <property type="entry name" value="SecY"/>
    <property type="match status" value="1"/>
</dbReference>
<dbReference type="Gene3D" id="1.10.3370.10">
    <property type="entry name" value="SecY subunit domain"/>
    <property type="match status" value="1"/>
</dbReference>
<dbReference type="InterPro" id="IPR030659">
    <property type="entry name" value="SecY_CS"/>
</dbReference>
<keyword evidence="3 9" id="KW-0813">Transport</keyword>
<accession>A0ABY8H3X2</accession>
<keyword evidence="4 9" id="KW-0812">Transmembrane</keyword>
<dbReference type="InterPro" id="IPR026593">
    <property type="entry name" value="SecY"/>
</dbReference>
<feature type="transmembrane region" description="Helical" evidence="9">
    <location>
        <begin position="374"/>
        <end position="396"/>
    </location>
</feature>
<dbReference type="PIRSF" id="PIRSF004557">
    <property type="entry name" value="SecY"/>
    <property type="match status" value="1"/>
</dbReference>
<name>A0ABY8H3X2_9MICC</name>
<keyword evidence="5 9" id="KW-0653">Protein transport</keyword>
<evidence type="ECO:0000256" key="6">
    <source>
        <dbReference type="ARBA" id="ARBA00022989"/>
    </source>
</evidence>
<comment type="function">
    <text evidence="9">The central subunit of the protein translocation channel SecYEG. Consists of two halves formed by TMs 1-5 and 6-10. These two domains form a lateral gate at the front which open onto the bilayer between TMs 2 and 7, and are clamped together by SecE at the back. The channel is closed by both a pore ring composed of hydrophobic SecY resides and a short helix (helix 2A) on the extracellular side of the membrane which forms a plug. The plug probably moves laterally to allow the channel to open. The ring and the pore may move independently.</text>
</comment>
<evidence type="ECO:0000256" key="2">
    <source>
        <dbReference type="ARBA" id="ARBA00005751"/>
    </source>
</evidence>
<evidence type="ECO:0000256" key="3">
    <source>
        <dbReference type="ARBA" id="ARBA00022448"/>
    </source>
</evidence>
<feature type="transmembrane region" description="Helical" evidence="9">
    <location>
        <begin position="68"/>
        <end position="95"/>
    </location>
</feature>
<evidence type="ECO:0000256" key="10">
    <source>
        <dbReference type="RuleBase" id="RU004349"/>
    </source>
</evidence>
<dbReference type="RefSeq" id="WP_270104705.1">
    <property type="nucleotide sequence ID" value="NZ_CP121252.1"/>
</dbReference>
<keyword evidence="7 9" id="KW-0811">Translocation</keyword>
<evidence type="ECO:0000313" key="11">
    <source>
        <dbReference type="EMBL" id="WFP15833.1"/>
    </source>
</evidence>
<feature type="transmembrane region" description="Helical" evidence="9">
    <location>
        <begin position="155"/>
        <end position="175"/>
    </location>
</feature>
<feature type="transmembrane region" description="Helical" evidence="9">
    <location>
        <begin position="317"/>
        <end position="339"/>
    </location>
</feature>
<comment type="subunit">
    <text evidence="9">Component of the Sec protein translocase complex. Heterotrimer consisting of SecY, SecE and SecG subunits. The heterotrimers can form oligomers, although 1 heterotrimer is thought to be able to translocate proteins. Interacts with the ribosome. Interacts with SecDF, and other proteins may be involved. Interacts with SecA.</text>
</comment>
<organism evidence="11 12">
    <name type="scientific">Citricoccus muralis</name>
    <dbReference type="NCBI Taxonomy" id="169134"/>
    <lineage>
        <taxon>Bacteria</taxon>
        <taxon>Bacillati</taxon>
        <taxon>Actinomycetota</taxon>
        <taxon>Actinomycetes</taxon>
        <taxon>Micrococcales</taxon>
        <taxon>Micrococcaceae</taxon>
        <taxon>Citricoccus</taxon>
    </lineage>
</organism>
<gene>
    <name evidence="9 11" type="primary">secY</name>
    <name evidence="11" type="ORF">P8192_10560</name>
</gene>
<protein>
    <recommendedName>
        <fullName evidence="9">Protein translocase subunit SecY</fullName>
    </recommendedName>
</protein>
<dbReference type="Proteomes" id="UP001219037">
    <property type="component" value="Chromosome"/>
</dbReference>
<dbReference type="InterPro" id="IPR023201">
    <property type="entry name" value="SecY_dom_sf"/>
</dbReference>
<dbReference type="EMBL" id="CP121252">
    <property type="protein sequence ID" value="WFP15833.1"/>
    <property type="molecule type" value="Genomic_DNA"/>
</dbReference>
<keyword evidence="6 9" id="KW-1133">Transmembrane helix</keyword>
<feature type="transmembrane region" description="Helical" evidence="9">
    <location>
        <begin position="187"/>
        <end position="208"/>
    </location>
</feature>
<dbReference type="NCBIfam" id="TIGR00967">
    <property type="entry name" value="3a0501s007"/>
    <property type="match status" value="1"/>
</dbReference>
<dbReference type="Pfam" id="PF00344">
    <property type="entry name" value="SecY"/>
    <property type="match status" value="1"/>
</dbReference>
<dbReference type="PANTHER" id="PTHR10906">
    <property type="entry name" value="SECY/SEC61-ALPHA FAMILY MEMBER"/>
    <property type="match status" value="1"/>
</dbReference>
<evidence type="ECO:0000256" key="7">
    <source>
        <dbReference type="ARBA" id="ARBA00023010"/>
    </source>
</evidence>
<feature type="transmembrane region" description="Helical" evidence="9">
    <location>
        <begin position="18"/>
        <end position="36"/>
    </location>
</feature>
<comment type="similarity">
    <text evidence="2 9 10">Belongs to the SecY/SEC61-alpha family.</text>
</comment>
<feature type="transmembrane region" description="Helical" evidence="9">
    <location>
        <begin position="116"/>
        <end position="135"/>
    </location>
</feature>
<dbReference type="PRINTS" id="PR00303">
    <property type="entry name" value="SECYTRNLCASE"/>
</dbReference>
<sequence>MFSTIARVFKTPDLRRKIWFTIGIIIVYRIGAFIPSPGVDYGNVQMCLAQGETQGGLYSFVNMFSGGAMLQVSIFALGIMPYITAAIIVQLLRVVIPRFEALQKEGPQGQAKLTQYTRYLTIALAALNATTLVSLARTGALLNCNLPIVPNDNLWTIMLMIITLIAGTALIMWLGEQITERGVGNGMSLLIFVSIAAGFPAGLGQIWTTQGWRTFMIVLLVGLLTIALVVFVEDSQRRIPVQYAKRQIGRRTVGGTTTYIPIKVNMAGVIPVIFASSILMLPQILIQFNQPDPTSGEQPAEWVIWLQQYFGTGSHPIYMLMFFLMTIFFTYFYVTITFNPQDIADNMKRYGGFIPGIRAGRPTVQYLEYVISRITFFGALYLGCLALIPLIAFVLINANQNFPFGGTSILIMVGVALQTVKQINAQMEQRNYEGLLR</sequence>
<evidence type="ECO:0000256" key="5">
    <source>
        <dbReference type="ARBA" id="ARBA00022927"/>
    </source>
</evidence>
<keyword evidence="8 9" id="KW-0472">Membrane</keyword>
<feature type="transmembrane region" description="Helical" evidence="9">
    <location>
        <begin position="266"/>
        <end position="286"/>
    </location>
</feature>